<keyword evidence="8" id="KW-1185">Reference proteome</keyword>
<keyword evidence="4 7" id="KW-0378">Hydrolase</keyword>
<keyword evidence="2" id="KW-0963">Cytoplasm</keyword>
<evidence type="ECO:0000313" key="7">
    <source>
        <dbReference type="EMBL" id="TFH96442.1"/>
    </source>
</evidence>
<sequence>MTNQEIITLSYDEAVAETEALLKELESNQLPIDEVLQKSRRVVALIAHCRQEIKKVGEEVGKILDELKEENS</sequence>
<dbReference type="GO" id="GO:0009318">
    <property type="term" value="C:exodeoxyribonuclease VII complex"/>
    <property type="evidence" value="ECO:0007669"/>
    <property type="project" value="UniProtKB-UniRule"/>
</dbReference>
<evidence type="ECO:0000256" key="4">
    <source>
        <dbReference type="ARBA" id="ARBA00022801"/>
    </source>
</evidence>
<gene>
    <name evidence="7" type="primary">xseB</name>
    <name evidence="7" type="ORF">E4P47_02390</name>
</gene>
<comment type="caution">
    <text evidence="7">The sequence shown here is derived from an EMBL/GenBank/DDBJ whole genome shotgun (WGS) entry which is preliminary data.</text>
</comment>
<dbReference type="OrthoDB" id="1012312at2"/>
<dbReference type="NCBIfam" id="TIGR01280">
    <property type="entry name" value="xseB"/>
    <property type="match status" value="1"/>
</dbReference>
<dbReference type="GO" id="GO:0006308">
    <property type="term" value="P:DNA catabolic process"/>
    <property type="evidence" value="ECO:0007669"/>
    <property type="project" value="UniProtKB-UniRule"/>
</dbReference>
<evidence type="ECO:0000256" key="1">
    <source>
        <dbReference type="ARBA" id="ARBA00009998"/>
    </source>
</evidence>
<evidence type="ECO:0000256" key="3">
    <source>
        <dbReference type="ARBA" id="ARBA00022722"/>
    </source>
</evidence>
<dbReference type="STRING" id="1122973.GCA_000379925_01612"/>
<dbReference type="InterPro" id="IPR037004">
    <property type="entry name" value="Exonuc_VII_ssu_sf"/>
</dbReference>
<dbReference type="EC" id="3.1.11.6" evidence="6"/>
<accession>A0A4Y8WQM4</accession>
<comment type="similarity">
    <text evidence="1">Belongs to the XseB family.</text>
</comment>
<dbReference type="Proteomes" id="UP000297225">
    <property type="component" value="Unassembled WGS sequence"/>
</dbReference>
<dbReference type="GeneID" id="66798060"/>
<reference evidence="7 8" key="1">
    <citation type="submission" date="2019-03" db="EMBL/GenBank/DDBJ databases">
        <title>Porphyromonas levii Isolated from the Uterus of Dairy Cows.</title>
        <authorList>
            <person name="Francis A.M."/>
        </authorList>
    </citation>
    <scope>NUCLEOTIDE SEQUENCE [LARGE SCALE GENOMIC DNA]</scope>
    <source>
        <strain evidence="7 8">AF5678</strain>
    </source>
</reference>
<evidence type="ECO:0000313" key="8">
    <source>
        <dbReference type="Proteomes" id="UP000297225"/>
    </source>
</evidence>
<evidence type="ECO:0000256" key="2">
    <source>
        <dbReference type="ARBA" id="ARBA00022490"/>
    </source>
</evidence>
<proteinExistence type="inferred from homology"/>
<dbReference type="InterPro" id="IPR003761">
    <property type="entry name" value="Exonuc_VII_S"/>
</dbReference>
<dbReference type="AlphaFoldDB" id="A0A4Y8WQM4"/>
<keyword evidence="5" id="KW-0269">Exonuclease</keyword>
<dbReference type="Gene3D" id="1.10.287.1040">
    <property type="entry name" value="Exonuclease VII, small subunit"/>
    <property type="match status" value="1"/>
</dbReference>
<evidence type="ECO:0000256" key="6">
    <source>
        <dbReference type="NCBIfam" id="TIGR01280"/>
    </source>
</evidence>
<organism evidence="7 8">
    <name type="scientific">Porphyromonas levii</name>
    <dbReference type="NCBI Taxonomy" id="28114"/>
    <lineage>
        <taxon>Bacteria</taxon>
        <taxon>Pseudomonadati</taxon>
        <taxon>Bacteroidota</taxon>
        <taxon>Bacteroidia</taxon>
        <taxon>Bacteroidales</taxon>
        <taxon>Porphyromonadaceae</taxon>
        <taxon>Porphyromonas</taxon>
    </lineage>
</organism>
<name>A0A4Y8WQM4_9PORP</name>
<keyword evidence="3" id="KW-0540">Nuclease</keyword>
<dbReference type="SUPFAM" id="SSF116842">
    <property type="entry name" value="XseB-like"/>
    <property type="match status" value="1"/>
</dbReference>
<evidence type="ECO:0000256" key="5">
    <source>
        <dbReference type="ARBA" id="ARBA00022839"/>
    </source>
</evidence>
<dbReference type="EMBL" id="SPNC01000020">
    <property type="protein sequence ID" value="TFH96442.1"/>
    <property type="molecule type" value="Genomic_DNA"/>
</dbReference>
<dbReference type="Pfam" id="PF02609">
    <property type="entry name" value="Exonuc_VII_S"/>
    <property type="match status" value="1"/>
</dbReference>
<dbReference type="GO" id="GO:0008855">
    <property type="term" value="F:exodeoxyribonuclease VII activity"/>
    <property type="evidence" value="ECO:0007669"/>
    <property type="project" value="UniProtKB-UniRule"/>
</dbReference>
<protein>
    <recommendedName>
        <fullName evidence="6">Exodeoxyribonuclease VII small subunit</fullName>
        <ecNumber evidence="6">3.1.11.6</ecNumber>
    </recommendedName>
</protein>
<dbReference type="RefSeq" id="WP_018358840.1">
    <property type="nucleotide sequence ID" value="NZ_CP197400.1"/>
</dbReference>